<evidence type="ECO:0000259" key="2">
    <source>
        <dbReference type="Pfam" id="PF10988"/>
    </source>
</evidence>
<dbReference type="EMBL" id="BQKE01000001">
    <property type="protein sequence ID" value="GJM61382.1"/>
    <property type="molecule type" value="Genomic_DNA"/>
</dbReference>
<feature type="signal peptide" evidence="1">
    <location>
        <begin position="1"/>
        <end position="18"/>
    </location>
</feature>
<name>A0AAN4VZ54_9BACT</name>
<keyword evidence="4" id="KW-1185">Reference proteome</keyword>
<dbReference type="PROSITE" id="PS51257">
    <property type="entry name" value="PROKAR_LIPOPROTEIN"/>
    <property type="match status" value="1"/>
</dbReference>
<accession>A0AAN4VZ54</accession>
<dbReference type="AlphaFoldDB" id="A0AAN4VZ54"/>
<dbReference type="Gene3D" id="2.160.20.120">
    <property type="match status" value="2"/>
</dbReference>
<evidence type="ECO:0000313" key="3">
    <source>
        <dbReference type="EMBL" id="GJM61382.1"/>
    </source>
</evidence>
<feature type="domain" description="Putative auto-transporter adhesin head GIN" evidence="2">
    <location>
        <begin position="220"/>
        <end position="275"/>
    </location>
</feature>
<dbReference type="Pfam" id="PF10988">
    <property type="entry name" value="DUF2807"/>
    <property type="match status" value="2"/>
</dbReference>
<feature type="chain" id="PRO_5042955339" description="Putative auto-transporter adhesin head GIN domain-containing protein" evidence="1">
    <location>
        <begin position="19"/>
        <end position="291"/>
    </location>
</feature>
<evidence type="ECO:0000313" key="4">
    <source>
        <dbReference type="Proteomes" id="UP001310022"/>
    </source>
</evidence>
<organism evidence="3 4">
    <name type="scientific">Persicobacter diffluens</name>
    <dbReference type="NCBI Taxonomy" id="981"/>
    <lineage>
        <taxon>Bacteria</taxon>
        <taxon>Pseudomonadati</taxon>
        <taxon>Bacteroidota</taxon>
        <taxon>Cytophagia</taxon>
        <taxon>Cytophagales</taxon>
        <taxon>Persicobacteraceae</taxon>
        <taxon>Persicobacter</taxon>
    </lineage>
</organism>
<comment type="caution">
    <text evidence="3">The sequence shown here is derived from an EMBL/GenBank/DDBJ whole genome shotgun (WGS) entry which is preliminary data.</text>
</comment>
<dbReference type="Proteomes" id="UP001310022">
    <property type="component" value="Unassembled WGS sequence"/>
</dbReference>
<dbReference type="InterPro" id="IPR021255">
    <property type="entry name" value="DUF2807"/>
</dbReference>
<proteinExistence type="predicted"/>
<dbReference type="RefSeq" id="WP_338236939.1">
    <property type="nucleotide sequence ID" value="NZ_BQKE01000001.1"/>
</dbReference>
<feature type="domain" description="Putative auto-transporter adhesin head GIN" evidence="2">
    <location>
        <begin position="35"/>
        <end position="157"/>
    </location>
</feature>
<reference evidence="3 4" key="1">
    <citation type="submission" date="2021-12" db="EMBL/GenBank/DDBJ databases">
        <title>Genome sequencing of bacteria with rrn-lacking chromosome and rrn-plasmid.</title>
        <authorList>
            <person name="Anda M."/>
            <person name="Iwasaki W."/>
        </authorList>
    </citation>
    <scope>NUCLEOTIDE SEQUENCE [LARGE SCALE GENOMIC DNA]</scope>
    <source>
        <strain evidence="3 4">NBRC 15940</strain>
    </source>
</reference>
<protein>
    <recommendedName>
        <fullName evidence="2">Putative auto-transporter adhesin head GIN domain-containing protein</fullName>
    </recommendedName>
</protein>
<gene>
    <name evidence="3" type="ORF">PEDI_19340</name>
</gene>
<evidence type="ECO:0000256" key="1">
    <source>
        <dbReference type="SAM" id="SignalP"/>
    </source>
</evidence>
<keyword evidence="1" id="KW-0732">Signal</keyword>
<sequence length="291" mass="31608">MKKIALSLLVAASLFSCSKDDDPTNDNNLITVAQYENVKIGGALTITASTEGAANELRINAPENLASKVNATVVDGELYITADASVSLEDNVSIEIYPPSIGRIVLERDQHAVYHGLLSEDLEIVTEAESQLELYGTVADNVSARLEGASYLILDSHLETIADSADYYVSNVELVDEKTLLLDGRYLIAGEEIVLFEVADGEDFFRVYGDDINTYWQLRSVDYITQGSTELEAIEAPSSNVNIKLEGSSQASVWAMDQLSGKGEGSSILYYFGDPSIDYRIEGGAQLIPVE</sequence>